<dbReference type="GO" id="GO:0016052">
    <property type="term" value="P:carbohydrate catabolic process"/>
    <property type="evidence" value="ECO:0007669"/>
    <property type="project" value="TreeGrafter"/>
</dbReference>
<dbReference type="InterPro" id="IPR029017">
    <property type="entry name" value="Enolase-like_N"/>
</dbReference>
<dbReference type="EMBL" id="JABFOR010000040">
    <property type="protein sequence ID" value="NOJ73280.1"/>
    <property type="molecule type" value="Genomic_DNA"/>
</dbReference>
<evidence type="ECO:0000313" key="6">
    <source>
        <dbReference type="Proteomes" id="UP000552038"/>
    </source>
</evidence>
<organism evidence="5 6">
    <name type="scientific">Paenibacillus alvei</name>
    <name type="common">Bacillus alvei</name>
    <dbReference type="NCBI Taxonomy" id="44250"/>
    <lineage>
        <taxon>Bacteria</taxon>
        <taxon>Bacillati</taxon>
        <taxon>Bacillota</taxon>
        <taxon>Bacilli</taxon>
        <taxon>Bacillales</taxon>
        <taxon>Paenibacillaceae</taxon>
        <taxon>Paenibacillus</taxon>
    </lineage>
</organism>
<name>A0AAP7A2S3_PAEAL</name>
<dbReference type="InterPro" id="IPR036849">
    <property type="entry name" value="Enolase-like_C_sf"/>
</dbReference>
<sequence length="374" mass="42081">MLIHKIDTYPLLYRIPRPYGDANGLKKFRSTYLIRITSKSGLTGWGECAGWLPSLEAEFEQAVIPFLLGKDARERNSIIAALTKQKHDRPAAAVSMALTEIVANHAKLSAWELWGGAVRRSLPVYASFQSYSETMDWMNQSLRDIEGAVLQGFTNLKIKVGGKALNDDIRHVRAIQERYGKHVRIALDANGSYDAAAACNWNSLLEQYDNWLWFEEPIPLHAWDQYAHCRHKLQIPIAGGENIATPAIFHHAISQQALDIVQPDPLHLGGIDSYRDVIKLARTAAIRVSPHTFDGALARWYAILAHACLPPWSKMNTDEAIEPLEWDVMDNPFAELAPIRVHQGVVDIPDGTGIGLAIDEEMLSHYRWDGSRYW</sequence>
<proteinExistence type="predicted"/>
<dbReference type="Pfam" id="PF02746">
    <property type="entry name" value="MR_MLE_N"/>
    <property type="match status" value="1"/>
</dbReference>
<reference evidence="5 6" key="1">
    <citation type="submission" date="2020-05" db="EMBL/GenBank/DDBJ databases">
        <title>Whole genome sequencing and identification of novel metabolites from Paenibacillus alvei strain JR949.</title>
        <authorList>
            <person name="Rajendhran J."/>
            <person name="Sree Pranav P."/>
            <person name="Mahalakshmi B."/>
            <person name="Karthikeyan R."/>
        </authorList>
    </citation>
    <scope>NUCLEOTIDE SEQUENCE [LARGE SCALE GENOMIC DNA]</scope>
    <source>
        <strain evidence="5 6">JR949</strain>
    </source>
</reference>
<dbReference type="PANTHER" id="PTHR13794:SF58">
    <property type="entry name" value="MITOCHONDRIAL ENOLASE SUPERFAMILY MEMBER 1"/>
    <property type="match status" value="1"/>
</dbReference>
<dbReference type="InterPro" id="IPR013342">
    <property type="entry name" value="Mandelate_racemase_C"/>
</dbReference>
<dbReference type="InterPro" id="IPR029065">
    <property type="entry name" value="Enolase_C-like"/>
</dbReference>
<gene>
    <name evidence="5" type="ORF">HMI46_22365</name>
</gene>
<dbReference type="GO" id="GO:0000287">
    <property type="term" value="F:magnesium ion binding"/>
    <property type="evidence" value="ECO:0007669"/>
    <property type="project" value="TreeGrafter"/>
</dbReference>
<dbReference type="CDD" id="cd03316">
    <property type="entry name" value="MR_like"/>
    <property type="match status" value="1"/>
</dbReference>
<dbReference type="SUPFAM" id="SSF54826">
    <property type="entry name" value="Enolase N-terminal domain-like"/>
    <property type="match status" value="1"/>
</dbReference>
<keyword evidence="2" id="KW-0479">Metal-binding</keyword>
<comment type="caution">
    <text evidence="5">The sequence shown here is derived from an EMBL/GenBank/DDBJ whole genome shotgun (WGS) entry which is preliminary data.</text>
</comment>
<keyword evidence="3" id="KW-0460">Magnesium</keyword>
<dbReference type="InterPro" id="IPR046945">
    <property type="entry name" value="RHMD-like"/>
</dbReference>
<dbReference type="InterPro" id="IPR013341">
    <property type="entry name" value="Mandelate_racemase_N_dom"/>
</dbReference>
<dbReference type="RefSeq" id="WP_171418911.1">
    <property type="nucleotide sequence ID" value="NZ_JABFOR010000040.1"/>
</dbReference>
<dbReference type="SMART" id="SM00922">
    <property type="entry name" value="MR_MLE"/>
    <property type="match status" value="1"/>
</dbReference>
<dbReference type="Pfam" id="PF13378">
    <property type="entry name" value="MR_MLE_C"/>
    <property type="match status" value="1"/>
</dbReference>
<evidence type="ECO:0000256" key="2">
    <source>
        <dbReference type="ARBA" id="ARBA00022723"/>
    </source>
</evidence>
<dbReference type="GO" id="GO:0016836">
    <property type="term" value="F:hydro-lyase activity"/>
    <property type="evidence" value="ECO:0007669"/>
    <property type="project" value="TreeGrafter"/>
</dbReference>
<dbReference type="SFLD" id="SFLDS00001">
    <property type="entry name" value="Enolase"/>
    <property type="match status" value="1"/>
</dbReference>
<protein>
    <submittedName>
        <fullName evidence="5">Mandelate racemase/muconate lactonizing enzyme family protein</fullName>
    </submittedName>
</protein>
<evidence type="ECO:0000256" key="3">
    <source>
        <dbReference type="ARBA" id="ARBA00022842"/>
    </source>
</evidence>
<comment type="cofactor">
    <cofactor evidence="1">
        <name>Mg(2+)</name>
        <dbReference type="ChEBI" id="CHEBI:18420"/>
    </cofactor>
</comment>
<dbReference type="Gene3D" id="3.20.20.120">
    <property type="entry name" value="Enolase-like C-terminal domain"/>
    <property type="match status" value="1"/>
</dbReference>
<evidence type="ECO:0000313" key="5">
    <source>
        <dbReference type="EMBL" id="NOJ73280.1"/>
    </source>
</evidence>
<dbReference type="AlphaFoldDB" id="A0AAP7A2S3"/>
<evidence type="ECO:0000256" key="1">
    <source>
        <dbReference type="ARBA" id="ARBA00001946"/>
    </source>
</evidence>
<feature type="domain" description="Mandelate racemase/muconate lactonizing enzyme C-terminal" evidence="4">
    <location>
        <begin position="138"/>
        <end position="236"/>
    </location>
</feature>
<accession>A0AAP7A2S3</accession>
<dbReference type="SUPFAM" id="SSF51604">
    <property type="entry name" value="Enolase C-terminal domain-like"/>
    <property type="match status" value="1"/>
</dbReference>
<dbReference type="Gene3D" id="3.30.390.10">
    <property type="entry name" value="Enolase-like, N-terminal domain"/>
    <property type="match status" value="1"/>
</dbReference>
<dbReference type="Proteomes" id="UP000552038">
    <property type="component" value="Unassembled WGS sequence"/>
</dbReference>
<dbReference type="PANTHER" id="PTHR13794">
    <property type="entry name" value="ENOLASE SUPERFAMILY, MANDELATE RACEMASE"/>
    <property type="match status" value="1"/>
</dbReference>
<dbReference type="SFLD" id="SFLDG00179">
    <property type="entry name" value="mandelate_racemase"/>
    <property type="match status" value="1"/>
</dbReference>
<evidence type="ECO:0000259" key="4">
    <source>
        <dbReference type="SMART" id="SM00922"/>
    </source>
</evidence>